<evidence type="ECO:0000313" key="1">
    <source>
        <dbReference type="EMBL" id="ASV73811.1"/>
    </source>
</evidence>
<proteinExistence type="predicted"/>
<name>A0A286RCY0_9BACT</name>
<organism evidence="1 2">
    <name type="scientific">Thermogutta terrifontis</name>
    <dbReference type="NCBI Taxonomy" id="1331910"/>
    <lineage>
        <taxon>Bacteria</taxon>
        <taxon>Pseudomonadati</taxon>
        <taxon>Planctomycetota</taxon>
        <taxon>Planctomycetia</taxon>
        <taxon>Pirellulales</taxon>
        <taxon>Thermoguttaceae</taxon>
        <taxon>Thermogutta</taxon>
    </lineage>
</organism>
<evidence type="ECO:0000313" key="2">
    <source>
        <dbReference type="Proteomes" id="UP000215086"/>
    </source>
</evidence>
<dbReference type="KEGG" id="ttf:THTE_1209"/>
<accession>A0A286RCY0</accession>
<gene>
    <name evidence="1" type="ORF">THTE_1209</name>
</gene>
<dbReference type="EMBL" id="CP018477">
    <property type="protein sequence ID" value="ASV73811.1"/>
    <property type="molecule type" value="Genomic_DNA"/>
</dbReference>
<dbReference type="Proteomes" id="UP000215086">
    <property type="component" value="Chromosome"/>
</dbReference>
<dbReference type="AlphaFoldDB" id="A0A286RCY0"/>
<keyword evidence="2" id="KW-1185">Reference proteome</keyword>
<protein>
    <submittedName>
        <fullName evidence="1">Uncharacterized protein</fullName>
    </submittedName>
</protein>
<sequence>MSDHPFLFPGHDKRAPPISFLLEGCACRVRRSGFDRPFRLRGHDKRAPPIRR</sequence>
<reference evidence="1 2" key="1">
    <citation type="journal article" name="Front. Microbiol.">
        <title>Sugar Metabolism of the First Thermophilic Planctomycete Thermogutta terrifontis: Comparative Genomic and Transcriptomic Approaches.</title>
        <authorList>
            <person name="Elcheninov A.G."/>
            <person name="Menzel P."/>
            <person name="Gudbergsdottir S.R."/>
            <person name="Slesarev A.I."/>
            <person name="Kadnikov V.V."/>
            <person name="Krogh A."/>
            <person name="Bonch-Osmolovskaya E.A."/>
            <person name="Peng X."/>
            <person name="Kublanov I.V."/>
        </authorList>
    </citation>
    <scope>NUCLEOTIDE SEQUENCE [LARGE SCALE GENOMIC DNA]</scope>
    <source>
        <strain evidence="1 2">R1</strain>
    </source>
</reference>